<gene>
    <name evidence="3" type="ORF">D7S86_12775</name>
</gene>
<feature type="region of interest" description="Disordered" evidence="2">
    <location>
        <begin position="1"/>
        <end position="24"/>
    </location>
</feature>
<keyword evidence="1 3" id="KW-0808">Transferase</keyword>
<dbReference type="RefSeq" id="WP_121087033.1">
    <property type="nucleotide sequence ID" value="NZ_RBZU01000005.1"/>
</dbReference>
<comment type="caution">
    <text evidence="3">The sequence shown here is derived from an EMBL/GenBank/DDBJ whole genome shotgun (WGS) entry which is preliminary data.</text>
</comment>
<name>A0A494XVE1_9BURK</name>
<dbReference type="PANTHER" id="PTHR48207:SF4">
    <property type="entry name" value="BLL6097 PROTEIN"/>
    <property type="match status" value="1"/>
</dbReference>
<protein>
    <submittedName>
        <fullName evidence="3">CoA transferase</fullName>
    </submittedName>
</protein>
<dbReference type="EMBL" id="RBZU01000005">
    <property type="protein sequence ID" value="RKP54550.1"/>
    <property type="molecule type" value="Genomic_DNA"/>
</dbReference>
<dbReference type="Gene3D" id="3.30.1540.10">
    <property type="entry name" value="formyl-coa transferase, domain 3"/>
    <property type="match status" value="1"/>
</dbReference>
<evidence type="ECO:0000256" key="2">
    <source>
        <dbReference type="SAM" id="MobiDB-lite"/>
    </source>
</evidence>
<dbReference type="InterPro" id="IPR050483">
    <property type="entry name" value="CoA-transferase_III_domain"/>
</dbReference>
<organism evidence="3 4">
    <name type="scientific">Pararobbsia silviterrae</name>
    <dbReference type="NCBI Taxonomy" id="1792498"/>
    <lineage>
        <taxon>Bacteria</taxon>
        <taxon>Pseudomonadati</taxon>
        <taxon>Pseudomonadota</taxon>
        <taxon>Betaproteobacteria</taxon>
        <taxon>Burkholderiales</taxon>
        <taxon>Burkholderiaceae</taxon>
        <taxon>Pararobbsia</taxon>
    </lineage>
</organism>
<dbReference type="Gene3D" id="3.40.50.10540">
    <property type="entry name" value="Crotonobetainyl-coa:carnitine coa-transferase, domain 1"/>
    <property type="match status" value="1"/>
</dbReference>
<feature type="compositionally biased region" description="Basic and acidic residues" evidence="2">
    <location>
        <begin position="12"/>
        <end position="21"/>
    </location>
</feature>
<keyword evidence="4" id="KW-1185">Reference proteome</keyword>
<sequence>MTARFDPAARAQGDEDGREDQNDQDDLALPLAGLLVVDMSQFLSGPSAALRLADLGADVIKVERPGQGDLCRHLYISNLELDGDSTLFHTINRNKRSYAADLKQPADLDKIRALIARADVLIQNFRPGVMEGIGLDYAKVREINPRIVYGVVTGYGTAGPWVGLPGQDLLVQSRSGLVWLNGDAEQGPVPFGLAVADMLAGAHLVQGLLAALLRRGVTGRGGLVEVSLLESTLDFQFEVLTTHLNDGRQHPSRSTVNNAHAYLGAPYGIYKTQDGYLALAMGSVTRLGTLLGCDALAAFSDPKSWFERRDEIKQVLVDHIATRPTAAWLAILEPADYWCAPVMDWNTLLEHEGFKVLDFVQDVVRDNGASMLTTRCPIRIDGQVLKASRGSPKIGEHNAAIDREFALDRATHG</sequence>
<accession>A0A494XVE1</accession>
<dbReference type="PANTHER" id="PTHR48207">
    <property type="entry name" value="SUCCINATE--HYDROXYMETHYLGLUTARATE COA-TRANSFERASE"/>
    <property type="match status" value="1"/>
</dbReference>
<dbReference type="GO" id="GO:0008410">
    <property type="term" value="F:CoA-transferase activity"/>
    <property type="evidence" value="ECO:0007669"/>
    <property type="project" value="TreeGrafter"/>
</dbReference>
<dbReference type="AlphaFoldDB" id="A0A494XVE1"/>
<dbReference type="InterPro" id="IPR003673">
    <property type="entry name" value="CoA-Trfase_fam_III"/>
</dbReference>
<evidence type="ECO:0000313" key="4">
    <source>
        <dbReference type="Proteomes" id="UP000270342"/>
    </source>
</evidence>
<reference evidence="3 4" key="1">
    <citation type="submission" date="2018-10" db="EMBL/GenBank/DDBJ databases">
        <title>Robbsia sp. DHC34, isolated from soil.</title>
        <authorList>
            <person name="Gao Z.-H."/>
            <person name="Qiu L.-H."/>
        </authorList>
    </citation>
    <scope>NUCLEOTIDE SEQUENCE [LARGE SCALE GENOMIC DNA]</scope>
    <source>
        <strain evidence="3 4">DHC34</strain>
    </source>
</reference>
<dbReference type="Proteomes" id="UP000270342">
    <property type="component" value="Unassembled WGS sequence"/>
</dbReference>
<evidence type="ECO:0000256" key="1">
    <source>
        <dbReference type="ARBA" id="ARBA00022679"/>
    </source>
</evidence>
<dbReference type="Pfam" id="PF02515">
    <property type="entry name" value="CoA_transf_3"/>
    <property type="match status" value="1"/>
</dbReference>
<dbReference type="OrthoDB" id="9058532at2"/>
<evidence type="ECO:0000313" key="3">
    <source>
        <dbReference type="EMBL" id="RKP54550.1"/>
    </source>
</evidence>
<dbReference type="InterPro" id="IPR044855">
    <property type="entry name" value="CoA-Trfase_III_dom3_sf"/>
</dbReference>
<dbReference type="InterPro" id="IPR023606">
    <property type="entry name" value="CoA-Trfase_III_dom_1_sf"/>
</dbReference>
<dbReference type="SUPFAM" id="SSF89796">
    <property type="entry name" value="CoA-transferase family III (CaiB/BaiF)"/>
    <property type="match status" value="1"/>
</dbReference>
<proteinExistence type="predicted"/>